<dbReference type="AlphaFoldDB" id="A0A402BBN4"/>
<proteinExistence type="predicted"/>
<dbReference type="OrthoDB" id="148785at2"/>
<organism evidence="1 2">
    <name type="scientific">Dictyobacter alpinus</name>
    <dbReference type="NCBI Taxonomy" id="2014873"/>
    <lineage>
        <taxon>Bacteria</taxon>
        <taxon>Bacillati</taxon>
        <taxon>Chloroflexota</taxon>
        <taxon>Ktedonobacteria</taxon>
        <taxon>Ktedonobacterales</taxon>
        <taxon>Dictyobacteraceae</taxon>
        <taxon>Dictyobacter</taxon>
    </lineage>
</organism>
<accession>A0A402BBN4</accession>
<keyword evidence="2" id="KW-1185">Reference proteome</keyword>
<dbReference type="Proteomes" id="UP000287171">
    <property type="component" value="Unassembled WGS sequence"/>
</dbReference>
<reference evidence="2" key="1">
    <citation type="submission" date="2018-12" db="EMBL/GenBank/DDBJ databases">
        <title>Tengunoibacter tsumagoiensis gen. nov., sp. nov., Dictyobacter kobayashii sp. nov., D. alpinus sp. nov., and D. joshuensis sp. nov. and description of Dictyobacteraceae fam. nov. within the order Ktedonobacterales isolated from Tengu-no-mugimeshi.</title>
        <authorList>
            <person name="Wang C.M."/>
            <person name="Zheng Y."/>
            <person name="Sakai Y."/>
            <person name="Toyoda A."/>
            <person name="Minakuchi Y."/>
            <person name="Abe K."/>
            <person name="Yokota A."/>
            <person name="Yabe S."/>
        </authorList>
    </citation>
    <scope>NUCLEOTIDE SEQUENCE [LARGE SCALE GENOMIC DNA]</scope>
    <source>
        <strain evidence="2">Uno16</strain>
    </source>
</reference>
<evidence type="ECO:0000313" key="2">
    <source>
        <dbReference type="Proteomes" id="UP000287171"/>
    </source>
</evidence>
<protein>
    <submittedName>
        <fullName evidence="1">Uncharacterized protein</fullName>
    </submittedName>
</protein>
<dbReference type="EMBL" id="BIFT01000001">
    <property type="protein sequence ID" value="GCE28803.1"/>
    <property type="molecule type" value="Genomic_DNA"/>
</dbReference>
<comment type="caution">
    <text evidence="1">The sequence shown here is derived from an EMBL/GenBank/DDBJ whole genome shotgun (WGS) entry which is preliminary data.</text>
</comment>
<gene>
    <name evidence="1" type="ORF">KDA_42870</name>
</gene>
<evidence type="ECO:0000313" key="1">
    <source>
        <dbReference type="EMBL" id="GCE28803.1"/>
    </source>
</evidence>
<name>A0A402BBN4_9CHLR</name>
<sequence>MTNFVNADGSGLIGGLDPQGLGAALRVDAAGSLRVAPAGGVGLDGGAGQAMMPGVPYLFNNGAPGANSFDRKRELQGKGIVFNNISAGAGVGSTSLTLTSVTGLIAGAPILLVGGGYTEVIYVAAGYTPGNNPVPLQSGIVYANHTGAFWDGYAPQGPLLNGLLATGIDPVANVIIDPNAGNYYLVRAASQDNCQGSNIPLGSLALFNGTSLDRAVGVNGVPSVQNWVRQLALQGRAYCVHGGLQSSAAGTNNYPLSLFNPAASGKNILIYSLRLVASTASASSITARLKMTTSDPVYSSSATVSNQKAGGAASAIATNCTYTSSSTTPTAPYVLLDIANGPIELLQNEQIIYLPAGSANGITLFLETYAAGSYAISIKYAEF</sequence>
<dbReference type="RefSeq" id="WP_126628978.1">
    <property type="nucleotide sequence ID" value="NZ_BIFT01000001.1"/>
</dbReference>